<accession>A0A6A1Q6E8</accession>
<evidence type="ECO:0000256" key="3">
    <source>
        <dbReference type="ARBA" id="ARBA00022825"/>
    </source>
</evidence>
<feature type="compositionally biased region" description="Polar residues" evidence="5">
    <location>
        <begin position="275"/>
        <end position="288"/>
    </location>
</feature>
<name>A0A6A1Q6E8_BALPH</name>
<feature type="domain" description="EGF-like" evidence="6">
    <location>
        <begin position="115"/>
        <end position="148"/>
    </location>
</feature>
<dbReference type="FunFam" id="2.10.220.10:FF:000019">
    <property type="entry name" value="Proprotein convertase subtilisin/kexin type 6"/>
    <property type="match status" value="1"/>
</dbReference>
<dbReference type="PANTHER" id="PTHR42884">
    <property type="entry name" value="PROPROTEIN CONVERTASE SUBTILISIN/KEXIN-RELATED"/>
    <property type="match status" value="1"/>
</dbReference>
<feature type="domain" description="EGF-like" evidence="6">
    <location>
        <begin position="166"/>
        <end position="196"/>
    </location>
</feature>
<feature type="domain" description="EGF-like" evidence="6">
    <location>
        <begin position="65"/>
        <end position="114"/>
    </location>
</feature>
<dbReference type="PANTHER" id="PTHR42884:SF8">
    <property type="entry name" value="PROPROTEIN CONVERTASE SUBTILISIN_KEXIN TYPE 6"/>
    <property type="match status" value="1"/>
</dbReference>
<keyword evidence="3" id="KW-0720">Serine protease</keyword>
<feature type="non-terminal residue" evidence="7">
    <location>
        <position position="1"/>
    </location>
</feature>
<evidence type="ECO:0000256" key="2">
    <source>
        <dbReference type="ARBA" id="ARBA00022801"/>
    </source>
</evidence>
<evidence type="ECO:0000313" key="8">
    <source>
        <dbReference type="Proteomes" id="UP000437017"/>
    </source>
</evidence>
<dbReference type="SMART" id="SM00181">
    <property type="entry name" value="EGF"/>
    <property type="match status" value="4"/>
</dbReference>
<dbReference type="GO" id="GO:0016486">
    <property type="term" value="P:peptide hormone processing"/>
    <property type="evidence" value="ECO:0007669"/>
    <property type="project" value="TreeGrafter"/>
</dbReference>
<dbReference type="GO" id="GO:0005615">
    <property type="term" value="C:extracellular space"/>
    <property type="evidence" value="ECO:0007669"/>
    <property type="project" value="TreeGrafter"/>
</dbReference>
<evidence type="ECO:0000259" key="6">
    <source>
        <dbReference type="SMART" id="SM00181"/>
    </source>
</evidence>
<dbReference type="Pfam" id="PF14843">
    <property type="entry name" value="GF_recep_IV"/>
    <property type="match status" value="1"/>
</dbReference>
<comment type="caution">
    <text evidence="7">The sequence shown here is derived from an EMBL/GenBank/DDBJ whole genome shotgun (WGS) entry which is preliminary data.</text>
</comment>
<evidence type="ECO:0000256" key="4">
    <source>
        <dbReference type="ARBA" id="ARBA00023180"/>
    </source>
</evidence>
<dbReference type="InterPro" id="IPR000742">
    <property type="entry name" value="EGF"/>
</dbReference>
<dbReference type="InterPro" id="IPR006212">
    <property type="entry name" value="Furin_repeat"/>
</dbReference>
<feature type="region of interest" description="Disordered" evidence="5">
    <location>
        <begin position="257"/>
        <end position="288"/>
    </location>
</feature>
<dbReference type="InterPro" id="IPR032778">
    <property type="entry name" value="GF_recep_IV"/>
</dbReference>
<evidence type="ECO:0000256" key="1">
    <source>
        <dbReference type="ARBA" id="ARBA00022670"/>
    </source>
</evidence>
<dbReference type="OrthoDB" id="300641at2759"/>
<evidence type="ECO:0000256" key="5">
    <source>
        <dbReference type="SAM" id="MobiDB-lite"/>
    </source>
</evidence>
<sequence length="288" mass="31582">KLKEWSLILYGTAQHPYTTFSTHQSRSRMLELSAPEPEPPKAALSPSQAEVPEDEEDYTGVCHPECGDKGCDGPNADQCLNCVHFSLGSVKTSRKCVNVCPLGYFGDMAARRCRRCHKGCETCSGRGPTQCLSCRRGFYHHQEVNTCVTFCPAGFYADENQKNCLKCHPSCKKCMDEPEKCTVCKEGFSLARGSCIPDCEPGTYFDSELIRCDESCLSCEGSSRNCSRCKTGFTQLGTSCVTNHTCSNGEHGWVTAPEPPRGCPGQKRKEKKMQGPQSLGQPCGPSSR</sequence>
<dbReference type="InterPro" id="IPR009030">
    <property type="entry name" value="Growth_fac_rcpt_cys_sf"/>
</dbReference>
<keyword evidence="2" id="KW-0378">Hydrolase</keyword>
<dbReference type="SUPFAM" id="SSF57184">
    <property type="entry name" value="Growth factor receptor domain"/>
    <property type="match status" value="1"/>
</dbReference>
<keyword evidence="8" id="KW-1185">Reference proteome</keyword>
<protein>
    <recommendedName>
        <fullName evidence="6">EGF-like domain-containing protein</fullName>
    </recommendedName>
</protein>
<feature type="domain" description="EGF-like" evidence="6">
    <location>
        <begin position="211"/>
        <end position="241"/>
    </location>
</feature>
<dbReference type="AlphaFoldDB" id="A0A6A1Q6E8"/>
<evidence type="ECO:0000313" key="7">
    <source>
        <dbReference type="EMBL" id="KAB0401711.1"/>
    </source>
</evidence>
<dbReference type="EMBL" id="SGJD01001167">
    <property type="protein sequence ID" value="KAB0401711.1"/>
    <property type="molecule type" value="Genomic_DNA"/>
</dbReference>
<dbReference type="Gene3D" id="2.10.220.10">
    <property type="entry name" value="Hormone Receptor, Insulin-like Growth Factor Receptor 1, Chain A, domain 2"/>
    <property type="match status" value="2"/>
</dbReference>
<dbReference type="GO" id="GO:0009986">
    <property type="term" value="C:cell surface"/>
    <property type="evidence" value="ECO:0007669"/>
    <property type="project" value="TreeGrafter"/>
</dbReference>
<dbReference type="SMART" id="SM00261">
    <property type="entry name" value="FU"/>
    <property type="match status" value="4"/>
</dbReference>
<dbReference type="CDD" id="cd00064">
    <property type="entry name" value="FU"/>
    <property type="match status" value="3"/>
</dbReference>
<dbReference type="FunFam" id="2.10.220.10:FF:000015">
    <property type="entry name" value="proprotein convertase subtilisin/kexin type 6"/>
    <property type="match status" value="1"/>
</dbReference>
<gene>
    <name evidence="7" type="ORF">E2I00_018876</name>
</gene>
<keyword evidence="4" id="KW-0325">Glycoprotein</keyword>
<dbReference type="GO" id="GO:0016020">
    <property type="term" value="C:membrane"/>
    <property type="evidence" value="ECO:0007669"/>
    <property type="project" value="TreeGrafter"/>
</dbReference>
<organism evidence="7 8">
    <name type="scientific">Balaenoptera physalus</name>
    <name type="common">Fin whale</name>
    <name type="synonym">Balaena physalus</name>
    <dbReference type="NCBI Taxonomy" id="9770"/>
    <lineage>
        <taxon>Eukaryota</taxon>
        <taxon>Metazoa</taxon>
        <taxon>Chordata</taxon>
        <taxon>Craniata</taxon>
        <taxon>Vertebrata</taxon>
        <taxon>Euteleostomi</taxon>
        <taxon>Mammalia</taxon>
        <taxon>Eutheria</taxon>
        <taxon>Laurasiatheria</taxon>
        <taxon>Artiodactyla</taxon>
        <taxon>Whippomorpha</taxon>
        <taxon>Cetacea</taxon>
        <taxon>Mysticeti</taxon>
        <taxon>Balaenopteridae</taxon>
        <taxon>Balaenoptera</taxon>
    </lineage>
</organism>
<dbReference type="Proteomes" id="UP000437017">
    <property type="component" value="Unassembled WGS sequence"/>
</dbReference>
<keyword evidence="1" id="KW-0645">Protease</keyword>
<dbReference type="GO" id="GO:0004252">
    <property type="term" value="F:serine-type endopeptidase activity"/>
    <property type="evidence" value="ECO:0007669"/>
    <property type="project" value="TreeGrafter"/>
</dbReference>
<proteinExistence type="predicted"/>
<feature type="region of interest" description="Disordered" evidence="5">
    <location>
        <begin position="22"/>
        <end position="53"/>
    </location>
</feature>
<reference evidence="7 8" key="1">
    <citation type="journal article" date="2019" name="PLoS ONE">
        <title>Genomic analyses reveal an absence of contemporary introgressive admixture between fin whales and blue whales, despite known hybrids.</title>
        <authorList>
            <person name="Westbury M.V."/>
            <person name="Petersen B."/>
            <person name="Lorenzen E.D."/>
        </authorList>
    </citation>
    <scope>NUCLEOTIDE SEQUENCE [LARGE SCALE GENOMIC DNA]</scope>
    <source>
        <strain evidence="7">FinWhale-01</strain>
    </source>
</reference>